<feature type="non-terminal residue" evidence="2">
    <location>
        <position position="104"/>
    </location>
</feature>
<dbReference type="Proteomes" id="UP001162483">
    <property type="component" value="Unassembled WGS sequence"/>
</dbReference>
<comment type="caution">
    <text evidence="2">The sequence shown here is derived from an EMBL/GenBank/DDBJ whole genome shotgun (WGS) entry which is preliminary data.</text>
</comment>
<dbReference type="EMBL" id="CATNWA010019032">
    <property type="protein sequence ID" value="CAI9610831.1"/>
    <property type="molecule type" value="Genomic_DNA"/>
</dbReference>
<feature type="region of interest" description="Disordered" evidence="1">
    <location>
        <begin position="1"/>
        <end position="48"/>
    </location>
</feature>
<name>A0ABN9GTB6_9NEOB</name>
<protein>
    <submittedName>
        <fullName evidence="2">Uncharacterized protein</fullName>
    </submittedName>
</protein>
<sequence length="104" mass="11013">MGFEGNPHTKIKKKMAVGTPKIHTRPLSAHAAQQVRKGGGTSERSLPEPYQATCPQHGGCFWAEGPPPKHLVPMLMGTRASSPQPLSVVVGVCGGLIGIWKPPL</sequence>
<evidence type="ECO:0000313" key="3">
    <source>
        <dbReference type="Proteomes" id="UP001162483"/>
    </source>
</evidence>
<accession>A0ABN9GTB6</accession>
<gene>
    <name evidence="2" type="ORF">SPARVUS_LOCUS14461577</name>
</gene>
<organism evidence="2 3">
    <name type="scientific">Staurois parvus</name>
    <dbReference type="NCBI Taxonomy" id="386267"/>
    <lineage>
        <taxon>Eukaryota</taxon>
        <taxon>Metazoa</taxon>
        <taxon>Chordata</taxon>
        <taxon>Craniata</taxon>
        <taxon>Vertebrata</taxon>
        <taxon>Euteleostomi</taxon>
        <taxon>Amphibia</taxon>
        <taxon>Batrachia</taxon>
        <taxon>Anura</taxon>
        <taxon>Neobatrachia</taxon>
        <taxon>Ranoidea</taxon>
        <taxon>Ranidae</taxon>
        <taxon>Staurois</taxon>
    </lineage>
</organism>
<keyword evidence="3" id="KW-1185">Reference proteome</keyword>
<reference evidence="2" key="1">
    <citation type="submission" date="2023-05" db="EMBL/GenBank/DDBJ databases">
        <authorList>
            <person name="Stuckert A."/>
        </authorList>
    </citation>
    <scope>NUCLEOTIDE SEQUENCE</scope>
</reference>
<evidence type="ECO:0000256" key="1">
    <source>
        <dbReference type="SAM" id="MobiDB-lite"/>
    </source>
</evidence>
<evidence type="ECO:0000313" key="2">
    <source>
        <dbReference type="EMBL" id="CAI9610831.1"/>
    </source>
</evidence>
<proteinExistence type="predicted"/>